<dbReference type="Pfam" id="PF00394">
    <property type="entry name" value="Cu-oxidase"/>
    <property type="match status" value="1"/>
</dbReference>
<evidence type="ECO:0000313" key="3">
    <source>
        <dbReference type="EMBL" id="CAG2057587.1"/>
    </source>
</evidence>
<evidence type="ECO:0000313" key="4">
    <source>
        <dbReference type="Proteomes" id="UP001153148"/>
    </source>
</evidence>
<evidence type="ECO:0000259" key="2">
    <source>
        <dbReference type="Pfam" id="PF00394"/>
    </source>
</evidence>
<sequence>MPRPPNIDTSFDTAGVITTPPSPSPPSQSFASVDHENFNYTLGEQNMMDNIHPDMPPAPLADLLSFPPLSNIISLTERFMGKSTSTPYSVFRVVPGARHRFRLIGATCLVCPAKVAIEDHSLLVIATDGTPIQPTLVDSIILLPGERYDVVIEAKESHRSSYWIHVRGLAACLWEGVHQLAILHYVGSKMIQPPTPYPGHKGFTKRNEVILNPDNAACGSQSSGICVDQLTKALPVTSNILKQTPDLSLILGFNFHVFTGQELFRSGTYHRFFRKDGAMFTLAMK</sequence>
<dbReference type="PANTHER" id="PTHR11709">
    <property type="entry name" value="MULTI-COPPER OXIDASE"/>
    <property type="match status" value="1"/>
</dbReference>
<dbReference type="InterPro" id="IPR008972">
    <property type="entry name" value="Cupredoxin"/>
</dbReference>
<reference evidence="3" key="1">
    <citation type="submission" date="2021-03" db="EMBL/GenBank/DDBJ databases">
        <authorList>
            <person name="Tran Van P."/>
        </authorList>
    </citation>
    <scope>NUCLEOTIDE SEQUENCE</scope>
</reference>
<dbReference type="SUPFAM" id="SSF49503">
    <property type="entry name" value="Cupredoxins"/>
    <property type="match status" value="1"/>
</dbReference>
<dbReference type="CDD" id="cd13884">
    <property type="entry name" value="CuRO_2_tcLCC_insect_like"/>
    <property type="match status" value="1"/>
</dbReference>
<dbReference type="EMBL" id="CAJPIN010005656">
    <property type="protein sequence ID" value="CAG2057587.1"/>
    <property type="molecule type" value="Genomic_DNA"/>
</dbReference>
<proteinExistence type="predicted"/>
<name>A0ABN7NRY4_TIMPD</name>
<dbReference type="PANTHER" id="PTHR11709:SF232">
    <property type="entry name" value="STRAW, ISOFORM G"/>
    <property type="match status" value="1"/>
</dbReference>
<comment type="caution">
    <text evidence="3">The sequence shown here is derived from an EMBL/GenBank/DDBJ whole genome shotgun (WGS) entry which is preliminary data.</text>
</comment>
<feature type="domain" description="Plastocyanin-like" evidence="2">
    <location>
        <begin position="76"/>
        <end position="187"/>
    </location>
</feature>
<dbReference type="Gene3D" id="2.60.40.420">
    <property type="entry name" value="Cupredoxins - blue copper proteins"/>
    <property type="match status" value="1"/>
</dbReference>
<evidence type="ECO:0000256" key="1">
    <source>
        <dbReference type="SAM" id="MobiDB-lite"/>
    </source>
</evidence>
<organism evidence="3 4">
    <name type="scientific">Timema podura</name>
    <name type="common">Walking stick</name>
    <dbReference type="NCBI Taxonomy" id="61482"/>
    <lineage>
        <taxon>Eukaryota</taxon>
        <taxon>Metazoa</taxon>
        <taxon>Ecdysozoa</taxon>
        <taxon>Arthropoda</taxon>
        <taxon>Hexapoda</taxon>
        <taxon>Insecta</taxon>
        <taxon>Pterygota</taxon>
        <taxon>Neoptera</taxon>
        <taxon>Polyneoptera</taxon>
        <taxon>Phasmatodea</taxon>
        <taxon>Timematodea</taxon>
        <taxon>Timematoidea</taxon>
        <taxon>Timematidae</taxon>
        <taxon>Timema</taxon>
    </lineage>
</organism>
<keyword evidence="4" id="KW-1185">Reference proteome</keyword>
<gene>
    <name evidence="3" type="ORF">TPAB3V08_LOCUS4564</name>
</gene>
<dbReference type="InterPro" id="IPR001117">
    <property type="entry name" value="Cu-oxidase_2nd"/>
</dbReference>
<dbReference type="Proteomes" id="UP001153148">
    <property type="component" value="Unassembled WGS sequence"/>
</dbReference>
<accession>A0ABN7NRY4</accession>
<dbReference type="InterPro" id="IPR045087">
    <property type="entry name" value="Cu-oxidase_fam"/>
</dbReference>
<feature type="region of interest" description="Disordered" evidence="1">
    <location>
        <begin position="1"/>
        <end position="30"/>
    </location>
</feature>
<protein>
    <recommendedName>
        <fullName evidence="2">Plastocyanin-like domain-containing protein</fullName>
    </recommendedName>
</protein>